<evidence type="ECO:0000313" key="1">
    <source>
        <dbReference type="EMBL" id="GIY84299.1"/>
    </source>
</evidence>
<gene>
    <name evidence="1" type="ORF">CEXT_562931</name>
</gene>
<comment type="caution">
    <text evidence="1">The sequence shown here is derived from an EMBL/GenBank/DDBJ whole genome shotgun (WGS) entry which is preliminary data.</text>
</comment>
<sequence length="159" mass="18005">MQSFGAFVQNCSGPMWIQIDNSECMLNLFHVSGEGHSFTVVLITYITGLEHLYPFSIATISLQKQTQKTDGYFPPKSLYKYSYSCQSNIQSLLIPSPLHWELNCISGTPLASRDCCHEQKTSEQADDHFFRCPNPLQNCGRPRDLTPGERLDKTREIAP</sequence>
<dbReference type="Proteomes" id="UP001054945">
    <property type="component" value="Unassembled WGS sequence"/>
</dbReference>
<dbReference type="EMBL" id="BPLR01016499">
    <property type="protein sequence ID" value="GIY84299.1"/>
    <property type="molecule type" value="Genomic_DNA"/>
</dbReference>
<protein>
    <submittedName>
        <fullName evidence="1">Uncharacterized protein</fullName>
    </submittedName>
</protein>
<proteinExistence type="predicted"/>
<dbReference type="AlphaFoldDB" id="A0AAV4WR59"/>
<evidence type="ECO:0000313" key="2">
    <source>
        <dbReference type="Proteomes" id="UP001054945"/>
    </source>
</evidence>
<organism evidence="1 2">
    <name type="scientific">Caerostris extrusa</name>
    <name type="common">Bark spider</name>
    <name type="synonym">Caerostris bankana</name>
    <dbReference type="NCBI Taxonomy" id="172846"/>
    <lineage>
        <taxon>Eukaryota</taxon>
        <taxon>Metazoa</taxon>
        <taxon>Ecdysozoa</taxon>
        <taxon>Arthropoda</taxon>
        <taxon>Chelicerata</taxon>
        <taxon>Arachnida</taxon>
        <taxon>Araneae</taxon>
        <taxon>Araneomorphae</taxon>
        <taxon>Entelegynae</taxon>
        <taxon>Araneoidea</taxon>
        <taxon>Araneidae</taxon>
        <taxon>Caerostris</taxon>
    </lineage>
</organism>
<keyword evidence="2" id="KW-1185">Reference proteome</keyword>
<accession>A0AAV4WR59</accession>
<name>A0AAV4WR59_CAEEX</name>
<reference evidence="1 2" key="1">
    <citation type="submission" date="2021-06" db="EMBL/GenBank/DDBJ databases">
        <title>Caerostris extrusa draft genome.</title>
        <authorList>
            <person name="Kono N."/>
            <person name="Arakawa K."/>
        </authorList>
    </citation>
    <scope>NUCLEOTIDE SEQUENCE [LARGE SCALE GENOMIC DNA]</scope>
</reference>